<dbReference type="InterPro" id="IPR058923">
    <property type="entry name" value="RCC1-like_dom"/>
</dbReference>
<dbReference type="SUPFAM" id="SSF49899">
    <property type="entry name" value="Concanavalin A-like lectins/glucanases"/>
    <property type="match status" value="1"/>
</dbReference>
<protein>
    <recommendedName>
        <fullName evidence="4">B30.2/SPRY domain-containing protein</fullName>
    </recommendedName>
</protein>
<feature type="domain" description="B30.2/SPRY" evidence="4">
    <location>
        <begin position="1830"/>
        <end position="2026"/>
    </location>
</feature>
<dbReference type="Gene3D" id="2.60.120.920">
    <property type="match status" value="1"/>
</dbReference>
<dbReference type="Pfam" id="PF25390">
    <property type="entry name" value="WD40_RLD"/>
    <property type="match status" value="1"/>
</dbReference>
<feature type="region of interest" description="Disordered" evidence="3">
    <location>
        <begin position="2454"/>
        <end position="2509"/>
    </location>
</feature>
<accession>A0AAV7XT93</accession>
<dbReference type="FunFam" id="2.60.120.920:FF:000015">
    <property type="entry name" value="LOW QUALITY PROTEIN: probable E3 ubiquitin-protein ligase HERC1"/>
    <property type="match status" value="1"/>
</dbReference>
<dbReference type="InterPro" id="IPR035768">
    <property type="entry name" value="SPRY_HERC1"/>
</dbReference>
<dbReference type="SUPFAM" id="SSF50985">
    <property type="entry name" value="RCC1/BLIP-II"/>
    <property type="match status" value="1"/>
</dbReference>
<dbReference type="CDD" id="cd14401">
    <property type="entry name" value="UBA_HERC1"/>
    <property type="match status" value="1"/>
</dbReference>
<dbReference type="InterPro" id="IPR043136">
    <property type="entry name" value="B30.2/SPRY_sf"/>
</dbReference>
<keyword evidence="1" id="KW-0677">Repeat</keyword>
<feature type="repeat" description="RCC1" evidence="2">
    <location>
        <begin position="541"/>
        <end position="590"/>
    </location>
</feature>
<dbReference type="PANTHER" id="PTHR22872:SF6">
    <property type="entry name" value="E3 UBIQUITIN-PROTEIN LIGASE HERC1-RELATED"/>
    <property type="match status" value="1"/>
</dbReference>
<feature type="repeat" description="RCC1" evidence="2">
    <location>
        <begin position="644"/>
        <end position="694"/>
    </location>
</feature>
<feature type="repeat" description="RCC1" evidence="2">
    <location>
        <begin position="435"/>
        <end position="487"/>
    </location>
</feature>
<feature type="region of interest" description="Disordered" evidence="3">
    <location>
        <begin position="2571"/>
        <end position="2595"/>
    </location>
</feature>
<feature type="repeat" description="RCC1" evidence="2">
    <location>
        <begin position="488"/>
        <end position="540"/>
    </location>
</feature>
<dbReference type="Pfam" id="PF00622">
    <property type="entry name" value="SPRY"/>
    <property type="match status" value="1"/>
</dbReference>
<dbReference type="Gene3D" id="2.130.10.30">
    <property type="entry name" value="Regulator of chromosome condensation 1/beta-lactamase-inhibitor protein II"/>
    <property type="match status" value="1"/>
</dbReference>
<evidence type="ECO:0000313" key="5">
    <source>
        <dbReference type="EMBL" id="KAJ1527946.1"/>
    </source>
</evidence>
<dbReference type="InterPro" id="IPR051625">
    <property type="entry name" value="Signaling_Regulatory_Domain"/>
</dbReference>
<feature type="compositionally biased region" description="Basic and acidic residues" evidence="3">
    <location>
        <begin position="2238"/>
        <end position="2253"/>
    </location>
</feature>
<reference evidence="5" key="1">
    <citation type="submission" date="2022-12" db="EMBL/GenBank/DDBJ databases">
        <title>Chromosome-level genome assembly of the bean flower thrips Megalurothrips usitatus.</title>
        <authorList>
            <person name="Ma L."/>
            <person name="Liu Q."/>
            <person name="Li H."/>
            <person name="Cai W."/>
        </authorList>
    </citation>
    <scope>NUCLEOTIDE SEQUENCE</scope>
    <source>
        <strain evidence="5">Cailab_2022a</strain>
    </source>
</reference>
<feature type="compositionally biased region" description="Pro residues" evidence="3">
    <location>
        <begin position="2581"/>
        <end position="2595"/>
    </location>
</feature>
<evidence type="ECO:0000256" key="3">
    <source>
        <dbReference type="SAM" id="MobiDB-lite"/>
    </source>
</evidence>
<feature type="repeat" description="RCC1" evidence="2">
    <location>
        <begin position="695"/>
        <end position="747"/>
    </location>
</feature>
<evidence type="ECO:0000313" key="6">
    <source>
        <dbReference type="Proteomes" id="UP001075354"/>
    </source>
</evidence>
<feature type="region of interest" description="Disordered" evidence="3">
    <location>
        <begin position="1314"/>
        <end position="1376"/>
    </location>
</feature>
<feature type="compositionally biased region" description="Polar residues" evidence="3">
    <location>
        <begin position="2483"/>
        <end position="2495"/>
    </location>
</feature>
<evidence type="ECO:0000256" key="1">
    <source>
        <dbReference type="ARBA" id="ARBA00022737"/>
    </source>
</evidence>
<dbReference type="CDD" id="cd12881">
    <property type="entry name" value="SPRY_HERC1"/>
    <property type="match status" value="1"/>
</dbReference>
<dbReference type="SMART" id="SM00449">
    <property type="entry name" value="SPRY"/>
    <property type="match status" value="1"/>
</dbReference>
<feature type="region of interest" description="Disordered" evidence="3">
    <location>
        <begin position="2234"/>
        <end position="2276"/>
    </location>
</feature>
<evidence type="ECO:0000259" key="4">
    <source>
        <dbReference type="PROSITE" id="PS50188"/>
    </source>
</evidence>
<sequence length="2779" mass="304005">MEPNNLEAGRNIKVKWQDHLNTVWSSDNCREELITTRDGVQTLFDRLTSNKEVTNMTTASIPDFQNSIPLLPDFETQTPQFSELNQQISALLSAQLDLARSVCSETPFATILLQRLLILERIYYGFRHKYHNKDKVRSLSVIPEEDRCRDCTTVQLERASSAPNALLEMGVRTGLTLMFALIQQSWQYTASPDGPKLSHQVLQTASDVVRSLPLLSLANESQITALGSTCLSEITSFLRRTVLPQSGADTAGRRLACELMLQLACQRGSSRHLLEWVDLVLTAAADEAQNKDLSENDFICISEGMVNEAISNMRSAAISGDGRTCRHGPLCIGDDGAKVRLHRAAMLIMQELVYLSSHLTDSWVSTGDKSIDSGTSVSSVSEKTCEVFVWGSNSSHQLAEGNQEKILLPKLAKMFTNVQQVEAGQYCTFVIHTNGTVSACGKGSYGRLGLGDSNNQQVPRRVSMPAAVVRLSSSKGSDGHSLCLTDEGQVYSWGDGDYGKLGHGNCTTQKQPKLITGVLVGKRVTHIHAGYRHSAAVTEDGELYTWGEGDYGRLGHGDNNGRNVPTLVRDISGVGQVACGSAHTLALSQDGRTVWSFGSGENGKLGHGDNARVCRPKIIEALQGVCITKIAAGAQFSVALSSNGQVLTWGSGSCVGCGTADMMTLIPHKVDDLAGAHVLDIAAGDSHCLALTDDCQVFAWGNNSMGQCGQGHSTTPLSRPRRVVGLEGVPVRQMSAGTSHSIVWTALPTDRPVLPWHRPFCADLQESTFSTLKNFLEKYGKGFYEEHAPAPFPSSQDHHDFVYLCLKLLCSHFSLAISGGVASSFLGNQAAPLRQLLFSLVDITAPPRVEAIVNDTLQVGAHMLLPPLWARLGLLQTLLPQVSSLSKGQKMLLDIIVKSLVEHSHIAWLLGYGVTVTETSDDNSESSADPSLLSDVLKSPQPANDLSHAQTLMKTLLHNLSLHSIATIELLETYLKSGANEPWEPPPSVPSLHGLLSALHTHLLAFTTNYSGTASQPHTCPSLDLLIKHANSLLPNAHSIFAYSARLVQNFPDALSYLYGILMDSLAGSLLFSFLHALQLLPVSSLHPILPQLLSLLAPIDKLNRLLPPLPDDDTEADTPTPNDLAEQSWLWLIDLERCCGLLVGRILGDRLLGPAPSPAEKNVRYWLESPLFCHGLEQDFNLSDIGRVVSSWLQNSKQHKVSKKLLAEHTETFSLIQRSVVNADLDSVLKFAVDNEWDVSASHPTVDIASKFYLAALIKHCGMPQNLSVANSHVQEIYTAVTKLRTHLLEAQTIKELDLKHLINDNRTLSERKRKEIRRGRRRSDTGETSHDSDSSEHSRGSGRGRFRDRRGSRDEDVFTEESDGEEVPKEEEMEEASARFEHICSGVIERCAFLLGGVNGPPKNWLEDKKHDNLNDLGLPNSEQVYHRENLQSKKLRNLIASLTNYVCGKPDNSDPESQSFIVKPDKGWNAHPRLVVDAVKVQEARAEMRLDALRQSLILLSADEKSKAANPSSLILKVQEQVLCGLFGLIGRLGTKTDSALLYHYLNGVQTTSKDVQDRLCVAMHRLITLLVDLITDHYPGDKITSTVEQYYQTLLVFSLSIRYEPKDLTYAVQSGLLQVLADVCSTSIATSRLLTWDRPSITLAHASTQLLHILAMSCTMYACKLDQDIVEKVVDLIYLQLEQSVLSIMPSKLSSMSSSEIAACERTLGDRLLFVRRVACSKRMRSLLASYKWTSLFLQILSQDTLKQDILTTMLTTLNLNIPEPRIQSLRPKLLALQLLGTILPSVQFVSGVEQDINKNHELVVQELFSQLAANMWNIPQAVAERNAAIKQRELLKQLKKLCHPGGFCDEIFQSDGNIPIVDAGFDPDKSLYCTVESHSILQHGAGGRGYGLGNTSITSGCYQWKFQILRENKGNEGTCVGVARMPIKDNNHRTTCDMWLYRAYSGNLYHNGELPLTLSGYTQGDCITVILDMDARTISFGKNGEEPVSAFEDVEATELFPCVLFYSTNPGEKVAISDMQVCRSPRDLYPGDPQCAPQPIVMAEAYVQLLRQLHATDVWCEKINDCLLERLEKAKNLFPNNPLEVEPQCDNTINSSEEQIELEGTEKTEDHGEIQGKIQTANIQQLCKEVWPALAVIAGVDRGLRVGGRCIYRPSGRNCIVLGTLKPGLASLKVQWEDGSVGDAHKGGLQPLEPAPFNMSKLPPVTGDTLIQISRLAGLTGELTFPECETNSEELKTPEDAKIDKAQSDETSSDSGSQLSSQPSKPTARSVETLTNELVFNIIGEVTRRNSSELLEGVPSTQQPQEPATSVTPSVVKDDEQKFFECESVSLQVAFLQLAALKTLSAFLSSSQYLEMLLESSAATMPTEIKLSAGDDCCKKEELIMSESELKGALQHILNGLVNKSVEVCHFRQLASIRDLERIQAIFYQAHMRSFASQPFTITDVESKIRSGNAKESPTVTQSSNESLDECSLRAQRATHNATSEVSSTALSSGPLASNSPSSPLSPPSSLFLPSLLHHSCAHRPSLNSVFARHNQLAHRLASFRPPSSDTISSSPARPSAIATLSMTSSASSPPLDAPPPAPAPSTIVPPPPPIVAPLLEMGFSLKHIQRAIQSTGSSGDMAALTLNQLATWMIEHPCADNVPSETEVDEAAPSGGGDGEESGPWVSAVVQTPPTSTSELPRVITTGRLRRNIQVMLIHFKRNIDVLALFNLTPVPFTPCNLQDLSSSSGDSEVSLPLGLRRSGAICRRFSSGIGDIRVGDIRNYFSERGLCS</sequence>
<feature type="compositionally biased region" description="Acidic residues" evidence="3">
    <location>
        <begin position="1359"/>
        <end position="1376"/>
    </location>
</feature>
<feature type="compositionally biased region" description="Basic and acidic residues" evidence="3">
    <location>
        <begin position="1324"/>
        <end position="1341"/>
    </location>
</feature>
<comment type="caution">
    <text evidence="5">The sequence shown here is derived from an EMBL/GenBank/DDBJ whole genome shotgun (WGS) entry which is preliminary data.</text>
</comment>
<feature type="compositionally biased region" description="Low complexity" evidence="3">
    <location>
        <begin position="2254"/>
        <end position="2269"/>
    </location>
</feature>
<dbReference type="PROSITE" id="PS50012">
    <property type="entry name" value="RCC1_3"/>
    <property type="match status" value="7"/>
</dbReference>
<dbReference type="InterPro" id="IPR013320">
    <property type="entry name" value="ConA-like_dom_sf"/>
</dbReference>
<feature type="compositionally biased region" description="Low complexity" evidence="3">
    <location>
        <begin position="2496"/>
        <end position="2509"/>
    </location>
</feature>
<feature type="compositionally biased region" description="Polar residues" evidence="3">
    <location>
        <begin position="2459"/>
        <end position="2471"/>
    </location>
</feature>
<gene>
    <name evidence="5" type="ORF">ONE63_007879</name>
</gene>
<name>A0AAV7XT93_9NEOP</name>
<dbReference type="PROSITE" id="PS50188">
    <property type="entry name" value="B302_SPRY"/>
    <property type="match status" value="1"/>
</dbReference>
<feature type="repeat" description="RCC1" evidence="2">
    <location>
        <begin position="385"/>
        <end position="434"/>
    </location>
</feature>
<dbReference type="InterPro" id="IPR009091">
    <property type="entry name" value="RCC1/BLIP-II"/>
</dbReference>
<feature type="compositionally biased region" description="Low complexity" evidence="3">
    <location>
        <begin position="2571"/>
        <end position="2580"/>
    </location>
</feature>
<proteinExistence type="predicted"/>
<dbReference type="Pfam" id="PF00415">
    <property type="entry name" value="RCC1"/>
    <property type="match status" value="3"/>
</dbReference>
<organism evidence="5 6">
    <name type="scientific">Megalurothrips usitatus</name>
    <name type="common">bean blossom thrips</name>
    <dbReference type="NCBI Taxonomy" id="439358"/>
    <lineage>
        <taxon>Eukaryota</taxon>
        <taxon>Metazoa</taxon>
        <taxon>Ecdysozoa</taxon>
        <taxon>Arthropoda</taxon>
        <taxon>Hexapoda</taxon>
        <taxon>Insecta</taxon>
        <taxon>Pterygota</taxon>
        <taxon>Neoptera</taxon>
        <taxon>Paraneoptera</taxon>
        <taxon>Thysanoptera</taxon>
        <taxon>Terebrantia</taxon>
        <taxon>Thripoidea</taxon>
        <taxon>Thripidae</taxon>
        <taxon>Megalurothrips</taxon>
    </lineage>
</organism>
<evidence type="ECO:0000256" key="2">
    <source>
        <dbReference type="PROSITE-ProRule" id="PRU00235"/>
    </source>
</evidence>
<dbReference type="InterPro" id="IPR000408">
    <property type="entry name" value="Reg_chr_condens"/>
</dbReference>
<dbReference type="EMBL" id="JAPTSV010000005">
    <property type="protein sequence ID" value="KAJ1527946.1"/>
    <property type="molecule type" value="Genomic_DNA"/>
</dbReference>
<dbReference type="InterPro" id="IPR001870">
    <property type="entry name" value="B30.2/SPRY"/>
</dbReference>
<dbReference type="InterPro" id="IPR003877">
    <property type="entry name" value="SPRY_dom"/>
</dbReference>
<dbReference type="Proteomes" id="UP001075354">
    <property type="component" value="Chromosome 5"/>
</dbReference>
<keyword evidence="6" id="KW-1185">Reference proteome</keyword>
<feature type="region of interest" description="Disordered" evidence="3">
    <location>
        <begin position="2650"/>
        <end position="2669"/>
    </location>
</feature>
<dbReference type="PANTHER" id="PTHR22872">
    <property type="entry name" value="BTK-BINDING PROTEIN-RELATED"/>
    <property type="match status" value="1"/>
</dbReference>
<feature type="repeat" description="RCC1" evidence="2">
    <location>
        <begin position="592"/>
        <end position="643"/>
    </location>
</feature>
<dbReference type="PRINTS" id="PR00633">
    <property type="entry name" value="RCCNDNSATION"/>
</dbReference>